<dbReference type="PANTHER" id="PTHR30033">
    <property type="entry name" value="FLAGELLAR HOOK-ASSOCIATED PROTEIN 1"/>
    <property type="match status" value="1"/>
</dbReference>
<proteinExistence type="inferred from homology"/>
<evidence type="ECO:0000259" key="10">
    <source>
        <dbReference type="Pfam" id="PF22638"/>
    </source>
</evidence>
<dbReference type="GO" id="GO:0005198">
    <property type="term" value="F:structural molecule activity"/>
    <property type="evidence" value="ECO:0007669"/>
    <property type="project" value="InterPro"/>
</dbReference>
<dbReference type="Pfam" id="PF22638">
    <property type="entry name" value="FlgK_D1"/>
    <property type="match status" value="1"/>
</dbReference>
<protein>
    <recommendedName>
        <fullName evidence="4">Flagellar hook-associated protein 1</fullName>
    </recommendedName>
</protein>
<organism evidence="11 12">
    <name type="scientific">Variovorax guangxiensis</name>
    <dbReference type="NCBI Taxonomy" id="1775474"/>
    <lineage>
        <taxon>Bacteria</taxon>
        <taxon>Pseudomonadati</taxon>
        <taxon>Pseudomonadota</taxon>
        <taxon>Betaproteobacteria</taxon>
        <taxon>Burkholderiales</taxon>
        <taxon>Comamonadaceae</taxon>
        <taxon>Variovorax</taxon>
    </lineage>
</organism>
<evidence type="ECO:0000313" key="12">
    <source>
        <dbReference type="Proteomes" id="UP000281118"/>
    </source>
</evidence>
<dbReference type="PANTHER" id="PTHR30033:SF1">
    <property type="entry name" value="FLAGELLAR HOOK-ASSOCIATED PROTEIN 1"/>
    <property type="match status" value="1"/>
</dbReference>
<reference evidence="11 12" key="1">
    <citation type="submission" date="2018-12" db="EMBL/GenBank/DDBJ databases">
        <title>The genome sequences of Variovorax guangxiensis DSM 27352.</title>
        <authorList>
            <person name="Gao J."/>
            <person name="Sun J."/>
        </authorList>
    </citation>
    <scope>NUCLEOTIDE SEQUENCE [LARGE SCALE GENOMIC DNA]</scope>
    <source>
        <strain evidence="11 12">DSM 27352</strain>
    </source>
</reference>
<keyword evidence="11" id="KW-0966">Cell projection</keyword>
<dbReference type="OrthoDB" id="9802553at2"/>
<evidence type="ECO:0000256" key="2">
    <source>
        <dbReference type="ARBA" id="ARBA00004613"/>
    </source>
</evidence>
<dbReference type="GO" id="GO:0005576">
    <property type="term" value="C:extracellular region"/>
    <property type="evidence" value="ECO:0007669"/>
    <property type="project" value="UniProtKB-SubCell"/>
</dbReference>
<evidence type="ECO:0000313" key="11">
    <source>
        <dbReference type="EMBL" id="RUR69176.1"/>
    </source>
</evidence>
<dbReference type="Pfam" id="PF06429">
    <property type="entry name" value="Flg_bbr_C"/>
    <property type="match status" value="1"/>
</dbReference>
<dbReference type="InterPro" id="IPR049474">
    <property type="entry name" value="FlgK_D3"/>
</dbReference>
<comment type="subcellular location">
    <subcellularLocation>
        <location evidence="1">Bacterial flagellum</location>
    </subcellularLocation>
    <subcellularLocation>
        <location evidence="2">Secreted</location>
    </subcellularLocation>
</comment>
<dbReference type="NCBIfam" id="TIGR02492">
    <property type="entry name" value="flgK_ends"/>
    <property type="match status" value="1"/>
</dbReference>
<evidence type="ECO:0000259" key="9">
    <source>
        <dbReference type="Pfam" id="PF21159"/>
    </source>
</evidence>
<dbReference type="InterPro" id="IPR049119">
    <property type="entry name" value="FlgK_D2-like"/>
</dbReference>
<dbReference type="SUPFAM" id="SSF64518">
    <property type="entry name" value="Phase 1 flagellin"/>
    <property type="match status" value="2"/>
</dbReference>
<dbReference type="Proteomes" id="UP000281118">
    <property type="component" value="Unassembled WGS sequence"/>
</dbReference>
<gene>
    <name evidence="11" type="primary">flgK</name>
    <name evidence="11" type="ORF">EJP67_19155</name>
</gene>
<dbReference type="InterPro" id="IPR053927">
    <property type="entry name" value="FlgK_helical"/>
</dbReference>
<dbReference type="EMBL" id="RXFT01000008">
    <property type="protein sequence ID" value="RUR69176.1"/>
    <property type="molecule type" value="Genomic_DNA"/>
</dbReference>
<comment type="caution">
    <text evidence="11">The sequence shown here is derived from an EMBL/GenBank/DDBJ whole genome shotgun (WGS) entry which is preliminary data.</text>
</comment>
<keyword evidence="11" id="KW-0969">Cilium</keyword>
<dbReference type="RefSeq" id="WP_126023298.1">
    <property type="nucleotide sequence ID" value="NZ_RXFT01000008.1"/>
</dbReference>
<evidence type="ECO:0000256" key="1">
    <source>
        <dbReference type="ARBA" id="ARBA00004365"/>
    </source>
</evidence>
<evidence type="ECO:0000256" key="4">
    <source>
        <dbReference type="ARBA" id="ARBA00016244"/>
    </source>
</evidence>
<feature type="domain" description="Flagellar hook-associated protein FlgK helical" evidence="10">
    <location>
        <begin position="94"/>
        <end position="329"/>
    </location>
</feature>
<name>A0A3S0XB56_9BURK</name>
<feature type="domain" description="Flagellar hook-associated protein 1 D2-like" evidence="8">
    <location>
        <begin position="337"/>
        <end position="419"/>
    </location>
</feature>
<sequence length="654" mass="66475">MSGSLFYTGLSGLGVARTALMTTAHNTANVYTAGYSRQVAEIATGSAISSGSGFIGSGANVSTISRSYDRYLTAQLSSAQSASAALAANSTQINRIDTLLADKTSGIAPLMQSFFTSVQGVANTPADPAARQQMISSAQALASKFRATDQYLSDLNSSVNDQIVGSVDQINTYASKIAGLNQQISQISAMAGGQPPNDLLDQRDQLVSQLSQIVDVKVLQQDNGKYNVFIATGQSLVVGDYAASMAAVNSAADPTRKAIALQGFAGNTAELPDGAITGGSLGGLLSFRSDTLIPTQNAIGRLAMSVSDAVNAQHKLGVDLNGALGKDFFTQSVPGAISNANNAGNLELDATLTNASQLTASDYSVSVTDVAGTLTYTVTRLSDKTSMGSFTTFPISFDGVSLSAGTGTAQAGDSFLIQPTRTGARDLDVLTRDPAKVAAASPIVTGNTAGNKGSGALGAATVNASYPATPLAGTVTLSFDAATGNLTGFPATSAVTVTLANGSTTTYAAGAPVPYTAGAKMSFDGVTVSMTGAPSQGDTFTIGKNTGGVSDGSNALLLGALQRKTTMANGTATFNGAYSQIVSEVGNRAMAIKVAATTQDSVTSQIKASQQAISGVNQDEETANLLMFQQMYQANAKVIQTASTIFDAILGIRG</sequence>
<keyword evidence="11" id="KW-0282">Flagellum</keyword>
<evidence type="ECO:0000259" key="8">
    <source>
        <dbReference type="Pfam" id="PF21158"/>
    </source>
</evidence>
<keyword evidence="5" id="KW-0964">Secreted</keyword>
<dbReference type="InterPro" id="IPR002371">
    <property type="entry name" value="FlgK"/>
</dbReference>
<dbReference type="AlphaFoldDB" id="A0A3S0XB56"/>
<dbReference type="GO" id="GO:0009424">
    <property type="term" value="C:bacterial-type flagellum hook"/>
    <property type="evidence" value="ECO:0007669"/>
    <property type="project" value="InterPro"/>
</dbReference>
<evidence type="ECO:0000256" key="6">
    <source>
        <dbReference type="ARBA" id="ARBA00023143"/>
    </source>
</evidence>
<evidence type="ECO:0000259" key="7">
    <source>
        <dbReference type="Pfam" id="PF06429"/>
    </source>
</evidence>
<dbReference type="GO" id="GO:0044780">
    <property type="term" value="P:bacterial-type flagellum assembly"/>
    <property type="evidence" value="ECO:0007669"/>
    <property type="project" value="InterPro"/>
</dbReference>
<dbReference type="PRINTS" id="PR01005">
    <property type="entry name" value="FLGHOOKAP1"/>
</dbReference>
<dbReference type="InterPro" id="IPR010930">
    <property type="entry name" value="Flg_bb/hook_C_dom"/>
</dbReference>
<feature type="domain" description="Flagellar hook-associated protein 1 D3" evidence="9">
    <location>
        <begin position="442"/>
        <end position="543"/>
    </location>
</feature>
<evidence type="ECO:0000256" key="5">
    <source>
        <dbReference type="ARBA" id="ARBA00022525"/>
    </source>
</evidence>
<comment type="similarity">
    <text evidence="3">Belongs to the flagella basal body rod proteins family.</text>
</comment>
<dbReference type="Pfam" id="PF21158">
    <property type="entry name" value="flgK_1st_1"/>
    <property type="match status" value="1"/>
</dbReference>
<dbReference type="Pfam" id="PF21159">
    <property type="entry name" value="FlgK_2nd"/>
    <property type="match status" value="1"/>
</dbReference>
<accession>A0A3S0XB56</accession>
<evidence type="ECO:0000256" key="3">
    <source>
        <dbReference type="ARBA" id="ARBA00009677"/>
    </source>
</evidence>
<keyword evidence="6" id="KW-0975">Bacterial flagellum</keyword>
<feature type="domain" description="Flagellar basal-body/hook protein C-terminal" evidence="7">
    <location>
        <begin position="613"/>
        <end position="650"/>
    </location>
</feature>